<organism evidence="1 2">
    <name type="scientific">Gracilariopsis chorda</name>
    <dbReference type="NCBI Taxonomy" id="448386"/>
    <lineage>
        <taxon>Eukaryota</taxon>
        <taxon>Rhodophyta</taxon>
        <taxon>Florideophyceae</taxon>
        <taxon>Rhodymeniophycidae</taxon>
        <taxon>Gracilariales</taxon>
        <taxon>Gracilariaceae</taxon>
        <taxon>Gracilariopsis</taxon>
    </lineage>
</organism>
<protein>
    <submittedName>
        <fullName evidence="1">Uncharacterized protein</fullName>
    </submittedName>
</protein>
<name>A0A2V3J6I7_9FLOR</name>
<proteinExistence type="predicted"/>
<dbReference type="AlphaFoldDB" id="A0A2V3J6I7"/>
<dbReference type="EMBL" id="NBIV01000001">
    <property type="protein sequence ID" value="PXF49923.1"/>
    <property type="molecule type" value="Genomic_DNA"/>
</dbReference>
<comment type="caution">
    <text evidence="1">The sequence shown here is derived from an EMBL/GenBank/DDBJ whole genome shotgun (WGS) entry which is preliminary data.</text>
</comment>
<dbReference type="Proteomes" id="UP000247409">
    <property type="component" value="Unassembled WGS sequence"/>
</dbReference>
<reference evidence="1 2" key="1">
    <citation type="journal article" date="2018" name="Mol. Biol. Evol.">
        <title>Analysis of the draft genome of the red seaweed Gracilariopsis chorda provides insights into genome size evolution in Rhodophyta.</title>
        <authorList>
            <person name="Lee J."/>
            <person name="Yang E.C."/>
            <person name="Graf L."/>
            <person name="Yang J.H."/>
            <person name="Qiu H."/>
            <person name="Zel Zion U."/>
            <person name="Chan C.X."/>
            <person name="Stephens T.G."/>
            <person name="Weber A.P.M."/>
            <person name="Boo G.H."/>
            <person name="Boo S.M."/>
            <person name="Kim K.M."/>
            <person name="Shin Y."/>
            <person name="Jung M."/>
            <person name="Lee S.J."/>
            <person name="Yim H.S."/>
            <person name="Lee J.H."/>
            <person name="Bhattacharya D."/>
            <person name="Yoon H.S."/>
        </authorList>
    </citation>
    <scope>NUCLEOTIDE SEQUENCE [LARGE SCALE GENOMIC DNA]</scope>
    <source>
        <strain evidence="1 2">SKKU-2015</strain>
        <tissue evidence="1">Whole body</tissue>
    </source>
</reference>
<sequence>MLRSLVSVFVGTLDYKEQLLQVNVWNSKGRESSEVEMLSYVRCKNLEGECYGGGDSGSVGAAGMRRKDRSVYLGFVTSE</sequence>
<evidence type="ECO:0000313" key="1">
    <source>
        <dbReference type="EMBL" id="PXF49923.1"/>
    </source>
</evidence>
<keyword evidence="2" id="KW-1185">Reference proteome</keyword>
<gene>
    <name evidence="1" type="ORF">BWQ96_00083</name>
</gene>
<evidence type="ECO:0000313" key="2">
    <source>
        <dbReference type="Proteomes" id="UP000247409"/>
    </source>
</evidence>
<accession>A0A2V3J6I7</accession>